<dbReference type="PANTHER" id="PTHR10672:SF3">
    <property type="entry name" value="PROTEIN HU-LI TAI SHAO"/>
    <property type="match status" value="1"/>
</dbReference>
<sequence>MNTSPKIPPGPLKGRVSAEEWKTRVELAACYRLVSLYGMTDMIANHISAMVPGEPNHYLINPYGMLYDEITASSLIKIDIDGNIIDRPNEDYGINRTGFVIHSAIHSVRPDAACIIHTHTRAGMTVSTLKCGLLPLTQTATRFAKVAYHHFEGISVDLSEQKSLQRDLGDAEVMILHNHGLLAVGPSIPEAFNSIYRLELACKVQVDAMACNAELIIPEPEVVAKANAQWNPSVTRRYGILEWPAMLRQLDKKDDSYKQ</sequence>
<evidence type="ECO:0000259" key="2">
    <source>
        <dbReference type="SMART" id="SM01007"/>
    </source>
</evidence>
<dbReference type="EMBL" id="JAHXRI010000006">
    <property type="protein sequence ID" value="MBZ1350552.1"/>
    <property type="molecule type" value="Genomic_DNA"/>
</dbReference>
<dbReference type="AlphaFoldDB" id="A0A953N7X0"/>
<dbReference type="NCBIfam" id="NF005451">
    <property type="entry name" value="PRK07044.1"/>
    <property type="match status" value="1"/>
</dbReference>
<feature type="domain" description="Class II aldolase/adducin N-terminal" evidence="2">
    <location>
        <begin position="25"/>
        <end position="206"/>
    </location>
</feature>
<reference evidence="3" key="1">
    <citation type="submission" date="2021-07" db="EMBL/GenBank/DDBJ databases">
        <title>New genus and species of the family Alcaligenaceae.</title>
        <authorList>
            <person name="Hahn M.W."/>
        </authorList>
    </citation>
    <scope>NUCLEOTIDE SEQUENCE</scope>
    <source>
        <strain evidence="3">LF4-65</strain>
    </source>
</reference>
<dbReference type="GO" id="GO:0051015">
    <property type="term" value="F:actin filament binding"/>
    <property type="evidence" value="ECO:0007669"/>
    <property type="project" value="TreeGrafter"/>
</dbReference>
<gene>
    <name evidence="3" type="ORF">KZZ10_07815</name>
</gene>
<dbReference type="Gene3D" id="3.40.225.10">
    <property type="entry name" value="Class II aldolase/adducin N-terminal domain"/>
    <property type="match status" value="1"/>
</dbReference>
<dbReference type="PANTHER" id="PTHR10672">
    <property type="entry name" value="ADDUCIN"/>
    <property type="match status" value="1"/>
</dbReference>
<comment type="similarity">
    <text evidence="1">Belongs to the aldolase class II family.</text>
</comment>
<dbReference type="Pfam" id="PF00596">
    <property type="entry name" value="Aldolase_II"/>
    <property type="match status" value="1"/>
</dbReference>
<evidence type="ECO:0000313" key="4">
    <source>
        <dbReference type="Proteomes" id="UP000739565"/>
    </source>
</evidence>
<organism evidence="3 4">
    <name type="scientific">Zwartia hollandica</name>
    <dbReference type="NCBI Taxonomy" id="324606"/>
    <lineage>
        <taxon>Bacteria</taxon>
        <taxon>Pseudomonadati</taxon>
        <taxon>Pseudomonadota</taxon>
        <taxon>Betaproteobacteria</taxon>
        <taxon>Burkholderiales</taxon>
        <taxon>Alcaligenaceae</taxon>
        <taxon>Zwartia</taxon>
    </lineage>
</organism>
<evidence type="ECO:0000313" key="3">
    <source>
        <dbReference type="EMBL" id="MBZ1350552.1"/>
    </source>
</evidence>
<dbReference type="InterPro" id="IPR036409">
    <property type="entry name" value="Aldolase_II/adducin_N_sf"/>
</dbReference>
<keyword evidence="4" id="KW-1185">Reference proteome</keyword>
<protein>
    <submittedName>
        <fullName evidence="3">Class II aldolase/adducin family protein</fullName>
    </submittedName>
</protein>
<dbReference type="GO" id="GO:0005856">
    <property type="term" value="C:cytoskeleton"/>
    <property type="evidence" value="ECO:0007669"/>
    <property type="project" value="TreeGrafter"/>
</dbReference>
<name>A0A953N7X0_9BURK</name>
<proteinExistence type="inferred from homology"/>
<dbReference type="InterPro" id="IPR001303">
    <property type="entry name" value="Aldolase_II/adducin_N"/>
</dbReference>
<comment type="caution">
    <text evidence="3">The sequence shown here is derived from an EMBL/GenBank/DDBJ whole genome shotgun (WGS) entry which is preliminary data.</text>
</comment>
<dbReference type="SMART" id="SM01007">
    <property type="entry name" value="Aldolase_II"/>
    <property type="match status" value="1"/>
</dbReference>
<evidence type="ECO:0000256" key="1">
    <source>
        <dbReference type="ARBA" id="ARBA00037961"/>
    </source>
</evidence>
<dbReference type="SUPFAM" id="SSF53639">
    <property type="entry name" value="AraD/HMP-PK domain-like"/>
    <property type="match status" value="1"/>
</dbReference>
<dbReference type="Proteomes" id="UP000739565">
    <property type="component" value="Unassembled WGS sequence"/>
</dbReference>
<dbReference type="InterPro" id="IPR051017">
    <property type="entry name" value="Aldolase-II_Adducin_sf"/>
</dbReference>
<accession>A0A953N7X0</accession>